<dbReference type="HOGENOM" id="CLU_1640057_0_0_2"/>
<reference evidence="1 2" key="1">
    <citation type="submission" date="2014-02" db="EMBL/GenBank/DDBJ databases">
        <title>Genome Sequence of an Hyperthermophilic Archaeon, Thermococcus nautili 30-1, producing viral vesicles.</title>
        <authorList>
            <person name="Oberto J."/>
            <person name="Gaudin M."/>
            <person name="Cossu M."/>
            <person name="Gorlas A."/>
            <person name="Slesarev A."/>
            <person name="Marguet E."/>
            <person name="Forterre P."/>
        </authorList>
    </citation>
    <scope>NUCLEOTIDE SEQUENCE [LARGE SCALE GENOMIC DNA]</scope>
    <source>
        <strain evidence="1 2">30-1</strain>
    </source>
</reference>
<dbReference type="KEGG" id="tnu:BD01_1670"/>
<accession>W8NVI7</accession>
<dbReference type="eggNOG" id="ENOG502N5AK">
    <property type="taxonomic scope" value="Archaea"/>
</dbReference>
<organism evidence="1 2">
    <name type="scientific">Thermococcus nautili</name>
    <dbReference type="NCBI Taxonomy" id="195522"/>
    <lineage>
        <taxon>Archaea</taxon>
        <taxon>Methanobacteriati</taxon>
        <taxon>Methanobacteriota</taxon>
        <taxon>Thermococci</taxon>
        <taxon>Thermococcales</taxon>
        <taxon>Thermococcaceae</taxon>
        <taxon>Thermococcus</taxon>
    </lineage>
</organism>
<keyword evidence="2" id="KW-1185">Reference proteome</keyword>
<evidence type="ECO:0000313" key="2">
    <source>
        <dbReference type="Proteomes" id="UP000019434"/>
    </source>
</evidence>
<dbReference type="AlphaFoldDB" id="W8NVI7"/>
<dbReference type="EMBL" id="CP007264">
    <property type="protein sequence ID" value="AHL23273.1"/>
    <property type="molecule type" value="Genomic_DNA"/>
</dbReference>
<sequence>MKALVISVDRSRQKRTIYALVEVDYNNLRHIREKGSWLKHLAELPKQERRNYIAKFPGRFEKLKPYLEKIIITPFLSEIKDEVANKSENTRILILDDAVLKKFSEYSGQKNVFKESLAKRRYEFRHVVLLTDNLAYIGREIYEKNPNPNALKKELRKRGIL</sequence>
<protein>
    <submittedName>
        <fullName evidence="1">Uncharacterized protein</fullName>
    </submittedName>
</protein>
<name>W8NVI7_9EURY</name>
<evidence type="ECO:0000313" key="1">
    <source>
        <dbReference type="EMBL" id="AHL23273.1"/>
    </source>
</evidence>
<dbReference type="STRING" id="195522.BD01_1670"/>
<dbReference type="RefSeq" id="WP_042691783.1">
    <property type="nucleotide sequence ID" value="NZ_CP007264.1"/>
</dbReference>
<proteinExistence type="predicted"/>
<gene>
    <name evidence="1" type="ORF">BD01_1670</name>
</gene>
<dbReference type="Proteomes" id="UP000019434">
    <property type="component" value="Chromosome"/>
</dbReference>
<dbReference type="OrthoDB" id="95336at2157"/>
<dbReference type="GeneID" id="24957931"/>